<keyword evidence="2" id="KW-0233">DNA recombination</keyword>
<evidence type="ECO:0000256" key="3">
    <source>
        <dbReference type="SAM" id="Phobius"/>
    </source>
</evidence>
<dbReference type="Pfam" id="PF02646">
    <property type="entry name" value="RmuC"/>
    <property type="match status" value="1"/>
</dbReference>
<sequence length="159" mass="18295">MFDQLVFLVIGIVLGGVIIGIIFWLFNIKKLKVDPSSVNQLITNLKTDQAERDGKIQEKLETFSTIGKDMEKEAENMRNIFIRGGPQRIGKVGEWQLKNILDKIELREKEEYEFRKRYQAVDGSTQELDVIVHLPGKRDVIIDSKVSLSGWEEYVNAKN</sequence>
<dbReference type="InterPro" id="IPR003798">
    <property type="entry name" value="DNA_recombination_RmuC"/>
</dbReference>
<evidence type="ECO:0000256" key="2">
    <source>
        <dbReference type="ARBA" id="ARBA00023172"/>
    </source>
</evidence>
<name>A0A382VHP1_9ZZZZ</name>
<reference evidence="4" key="1">
    <citation type="submission" date="2018-05" db="EMBL/GenBank/DDBJ databases">
        <authorList>
            <person name="Lanie J.A."/>
            <person name="Ng W.-L."/>
            <person name="Kazmierczak K.M."/>
            <person name="Andrzejewski T.M."/>
            <person name="Davidsen T.M."/>
            <person name="Wayne K.J."/>
            <person name="Tettelin H."/>
            <person name="Glass J.I."/>
            <person name="Rusch D."/>
            <person name="Podicherti R."/>
            <person name="Tsui H.-C.T."/>
            <person name="Winkler M.E."/>
        </authorList>
    </citation>
    <scope>NUCLEOTIDE SEQUENCE</scope>
</reference>
<organism evidence="4">
    <name type="scientific">marine metagenome</name>
    <dbReference type="NCBI Taxonomy" id="408172"/>
    <lineage>
        <taxon>unclassified sequences</taxon>
        <taxon>metagenomes</taxon>
        <taxon>ecological metagenomes</taxon>
    </lineage>
</organism>
<dbReference type="PANTHER" id="PTHR30563:SF0">
    <property type="entry name" value="DNA RECOMBINATION PROTEIN RMUC"/>
    <property type="match status" value="1"/>
</dbReference>
<gene>
    <name evidence="4" type="ORF">METZ01_LOCUS398851</name>
</gene>
<dbReference type="PANTHER" id="PTHR30563">
    <property type="entry name" value="DNA RECOMBINATION PROTEIN RMUC"/>
    <property type="match status" value="1"/>
</dbReference>
<evidence type="ECO:0000256" key="1">
    <source>
        <dbReference type="ARBA" id="ARBA00023054"/>
    </source>
</evidence>
<proteinExistence type="predicted"/>
<keyword evidence="1" id="KW-0175">Coiled coil</keyword>
<dbReference type="EMBL" id="UINC01152037">
    <property type="protein sequence ID" value="SVD45997.1"/>
    <property type="molecule type" value="Genomic_DNA"/>
</dbReference>
<feature type="transmembrane region" description="Helical" evidence="3">
    <location>
        <begin position="6"/>
        <end position="26"/>
    </location>
</feature>
<accession>A0A382VHP1</accession>
<dbReference type="GO" id="GO:0006310">
    <property type="term" value="P:DNA recombination"/>
    <property type="evidence" value="ECO:0007669"/>
    <property type="project" value="UniProtKB-KW"/>
</dbReference>
<keyword evidence="3" id="KW-0812">Transmembrane</keyword>
<keyword evidence="3" id="KW-0472">Membrane</keyword>
<dbReference type="AlphaFoldDB" id="A0A382VHP1"/>
<protein>
    <submittedName>
        <fullName evidence="4">Uncharacterized protein</fullName>
    </submittedName>
</protein>
<keyword evidence="3" id="KW-1133">Transmembrane helix</keyword>
<evidence type="ECO:0000313" key="4">
    <source>
        <dbReference type="EMBL" id="SVD45997.1"/>
    </source>
</evidence>